<proteinExistence type="predicted"/>
<accession>A0AAV8UWQ3</accession>
<comment type="caution">
    <text evidence="1">The sequence shown here is derived from an EMBL/GenBank/DDBJ whole genome shotgun (WGS) entry which is preliminary data.</text>
</comment>
<dbReference type="AlphaFoldDB" id="A0AAV8UWQ3"/>
<gene>
    <name evidence="1" type="ORF">NDN08_002543</name>
</gene>
<keyword evidence="2" id="KW-1185">Reference proteome</keyword>
<evidence type="ECO:0000313" key="1">
    <source>
        <dbReference type="EMBL" id="KAJ8906043.1"/>
    </source>
</evidence>
<sequence length="139" mass="16126">MSSNSVQEKYGGLRFAHIKFTISGLLSPNKHRISNRGKRVSWSNVLYPRVYLKTAENCHCRHKRFFCRKVRILFCLRPDRYIIVFRLGELTRTLRLRRPVASHGNSGHEHICNLFPESGGRSPAILTDENSISVYKKLI</sequence>
<dbReference type="EMBL" id="JAMWBK010000004">
    <property type="protein sequence ID" value="KAJ8906043.1"/>
    <property type="molecule type" value="Genomic_DNA"/>
</dbReference>
<reference evidence="1 2" key="1">
    <citation type="journal article" date="2023" name="Nat. Commun.">
        <title>Origin of minicircular mitochondrial genomes in red algae.</title>
        <authorList>
            <person name="Lee Y."/>
            <person name="Cho C.H."/>
            <person name="Lee Y.M."/>
            <person name="Park S.I."/>
            <person name="Yang J.H."/>
            <person name="West J.A."/>
            <person name="Bhattacharya D."/>
            <person name="Yoon H.S."/>
        </authorList>
    </citation>
    <scope>NUCLEOTIDE SEQUENCE [LARGE SCALE GENOMIC DNA]</scope>
    <source>
        <strain evidence="1 2">CCMP1338</strain>
        <tissue evidence="1">Whole cell</tissue>
    </source>
</reference>
<organism evidence="1 2">
    <name type="scientific">Rhodosorus marinus</name>
    <dbReference type="NCBI Taxonomy" id="101924"/>
    <lineage>
        <taxon>Eukaryota</taxon>
        <taxon>Rhodophyta</taxon>
        <taxon>Stylonematophyceae</taxon>
        <taxon>Stylonematales</taxon>
        <taxon>Stylonemataceae</taxon>
        <taxon>Rhodosorus</taxon>
    </lineage>
</organism>
<name>A0AAV8UWQ3_9RHOD</name>
<evidence type="ECO:0000313" key="2">
    <source>
        <dbReference type="Proteomes" id="UP001157974"/>
    </source>
</evidence>
<dbReference type="Proteomes" id="UP001157974">
    <property type="component" value="Unassembled WGS sequence"/>
</dbReference>
<protein>
    <submittedName>
        <fullName evidence="1">Uncharacterized protein</fullName>
    </submittedName>
</protein>